<organism evidence="1 2">
    <name type="scientific">Rhodanobacter umsongensis</name>
    <dbReference type="NCBI Taxonomy" id="633153"/>
    <lineage>
        <taxon>Bacteria</taxon>
        <taxon>Pseudomonadati</taxon>
        <taxon>Pseudomonadota</taxon>
        <taxon>Gammaproteobacteria</taxon>
        <taxon>Lysobacterales</taxon>
        <taxon>Rhodanobacteraceae</taxon>
        <taxon>Rhodanobacter</taxon>
    </lineage>
</organism>
<sequence>MSEQAYDISYLLESEPARAAAPDLRIAKAPPARPAPSTVAAAQEALARELLQAAAAHEAMIEQYLRMADAPCRDAYGS</sequence>
<evidence type="ECO:0000313" key="2">
    <source>
        <dbReference type="Proteomes" id="UP001596013"/>
    </source>
</evidence>
<keyword evidence="2" id="KW-1185">Reference proteome</keyword>
<gene>
    <name evidence="1" type="ORF">ACFPME_11820</name>
</gene>
<protein>
    <submittedName>
        <fullName evidence="1">Uncharacterized protein</fullName>
    </submittedName>
</protein>
<evidence type="ECO:0000313" key="1">
    <source>
        <dbReference type="EMBL" id="MFC5437249.1"/>
    </source>
</evidence>
<proteinExistence type="predicted"/>
<name>A0ABW0JME4_9GAMM</name>
<accession>A0ABW0JME4</accession>
<dbReference type="EMBL" id="JBHSMK010000007">
    <property type="protein sequence ID" value="MFC5437249.1"/>
    <property type="molecule type" value="Genomic_DNA"/>
</dbReference>
<comment type="caution">
    <text evidence="1">The sequence shown here is derived from an EMBL/GenBank/DDBJ whole genome shotgun (WGS) entry which is preliminary data.</text>
</comment>
<dbReference type="RefSeq" id="WP_377305511.1">
    <property type="nucleotide sequence ID" value="NZ_JBHSMK010000007.1"/>
</dbReference>
<dbReference type="Proteomes" id="UP001596013">
    <property type="component" value="Unassembled WGS sequence"/>
</dbReference>
<reference evidence="2" key="1">
    <citation type="journal article" date="2019" name="Int. J. Syst. Evol. Microbiol.">
        <title>The Global Catalogue of Microorganisms (GCM) 10K type strain sequencing project: providing services to taxonomists for standard genome sequencing and annotation.</title>
        <authorList>
            <consortium name="The Broad Institute Genomics Platform"/>
            <consortium name="The Broad Institute Genome Sequencing Center for Infectious Disease"/>
            <person name="Wu L."/>
            <person name="Ma J."/>
        </authorList>
    </citation>
    <scope>NUCLEOTIDE SEQUENCE [LARGE SCALE GENOMIC DNA]</scope>
    <source>
        <strain evidence="2">JCM 17130</strain>
    </source>
</reference>